<keyword evidence="2" id="KW-0456">Lyase</keyword>
<dbReference type="SUPFAM" id="SSF51735">
    <property type="entry name" value="NAD(P)-binding Rossmann-fold domains"/>
    <property type="match status" value="1"/>
</dbReference>
<keyword evidence="3" id="KW-1185">Reference proteome</keyword>
<protein>
    <submittedName>
        <fullName evidence="2">CDP-glucose 4,6-dehydratase</fullName>
        <ecNumber evidence="2">4.2.1.45</ecNumber>
    </submittedName>
</protein>
<dbReference type="GO" id="GO:0047733">
    <property type="term" value="F:CDP-glucose 4,6-dehydratase activity"/>
    <property type="evidence" value="ECO:0007669"/>
    <property type="project" value="UniProtKB-EC"/>
</dbReference>
<dbReference type="EMBL" id="QXJM01000039">
    <property type="protein sequence ID" value="RIE02825.1"/>
    <property type="molecule type" value="Genomic_DNA"/>
</dbReference>
<dbReference type="PANTHER" id="PTHR43000">
    <property type="entry name" value="DTDP-D-GLUCOSE 4,6-DEHYDRATASE-RELATED"/>
    <property type="match status" value="1"/>
</dbReference>
<feature type="domain" description="NAD(P)-binding" evidence="1">
    <location>
        <begin position="15"/>
        <end position="336"/>
    </location>
</feature>
<dbReference type="OrthoDB" id="9779041at2"/>
<dbReference type="InterPro" id="IPR036291">
    <property type="entry name" value="NAD(P)-bd_dom_sf"/>
</dbReference>
<dbReference type="EC" id="4.2.1.45" evidence="2"/>
<gene>
    <name evidence="2" type="primary">rfbG</name>
    <name evidence="2" type="ORF">D3H35_19525</name>
</gene>
<dbReference type="Proteomes" id="UP000266340">
    <property type="component" value="Unassembled WGS sequence"/>
</dbReference>
<sequence>MSVNPSFWRGKKVFMTGHTGFKGAWLAVWLRRMGADVTGYALRPPAASNLFELCNLDELVPTVFGDVRDSQSLEKAVGQADPDVVFHLAARPLVRASYDKPRETFEVNVVGTVNMLEALRLAAGTRAVSRPRAFVNVTTDKVYDNRDWAWGYRENDALGGYDPYSGSKACSELVTASYRSSFWNPSSYSEHLTSLATARAGNVIGGGDWAADRLVPDAVRALQSGKAMKVRYPMAIRPWQHVLEPLSGYLMLAERLVEDGPRFGESWNFGPDSSDVRTVKEVLGLMGDCIGSHSFYELEPSNANPHEAGLLKLDCSKANRQLRWTSKWSLDTTVRKVLDWYDAYERQEVMLAFCERQIDEYLNGWRDPVCGS</sequence>
<proteinExistence type="predicted"/>
<accession>A0A398CKD9</accession>
<evidence type="ECO:0000259" key="1">
    <source>
        <dbReference type="Pfam" id="PF16363"/>
    </source>
</evidence>
<organism evidence="2 3">
    <name type="scientific">Cohnella faecalis</name>
    <dbReference type="NCBI Taxonomy" id="2315694"/>
    <lineage>
        <taxon>Bacteria</taxon>
        <taxon>Bacillati</taxon>
        <taxon>Bacillota</taxon>
        <taxon>Bacilli</taxon>
        <taxon>Bacillales</taxon>
        <taxon>Paenibacillaceae</taxon>
        <taxon>Cohnella</taxon>
    </lineage>
</organism>
<evidence type="ECO:0000313" key="3">
    <source>
        <dbReference type="Proteomes" id="UP000266340"/>
    </source>
</evidence>
<dbReference type="InterPro" id="IPR016040">
    <property type="entry name" value="NAD(P)-bd_dom"/>
</dbReference>
<dbReference type="NCBIfam" id="TIGR02622">
    <property type="entry name" value="CDP_4_6_dhtase"/>
    <property type="match status" value="1"/>
</dbReference>
<name>A0A398CKD9_9BACL</name>
<dbReference type="Gene3D" id="3.40.50.720">
    <property type="entry name" value="NAD(P)-binding Rossmann-like Domain"/>
    <property type="match status" value="1"/>
</dbReference>
<dbReference type="CDD" id="cd05252">
    <property type="entry name" value="CDP_GD_SDR_e"/>
    <property type="match status" value="1"/>
</dbReference>
<evidence type="ECO:0000313" key="2">
    <source>
        <dbReference type="EMBL" id="RIE02825.1"/>
    </source>
</evidence>
<comment type="caution">
    <text evidence="2">The sequence shown here is derived from an EMBL/GenBank/DDBJ whole genome shotgun (WGS) entry which is preliminary data.</text>
</comment>
<dbReference type="Pfam" id="PF16363">
    <property type="entry name" value="GDP_Man_Dehyd"/>
    <property type="match status" value="1"/>
</dbReference>
<dbReference type="AlphaFoldDB" id="A0A398CKD9"/>
<reference evidence="2 3" key="1">
    <citation type="submission" date="2018-09" db="EMBL/GenBank/DDBJ databases">
        <title>Cohnella cavernae sp. nov., isolated from a karst cave.</title>
        <authorList>
            <person name="Zhu H."/>
        </authorList>
    </citation>
    <scope>NUCLEOTIDE SEQUENCE [LARGE SCALE GENOMIC DNA]</scope>
    <source>
        <strain evidence="2 3">K2E09-144</strain>
    </source>
</reference>
<dbReference type="Gene3D" id="3.90.25.10">
    <property type="entry name" value="UDP-galactose 4-epimerase, domain 1"/>
    <property type="match status" value="1"/>
</dbReference>
<dbReference type="InterPro" id="IPR013445">
    <property type="entry name" value="CDP_4_6_deHydtase"/>
</dbReference>